<evidence type="ECO:0000313" key="3">
    <source>
        <dbReference type="Proteomes" id="UP000250266"/>
    </source>
</evidence>
<evidence type="ECO:0000256" key="1">
    <source>
        <dbReference type="SAM" id="MobiDB-lite"/>
    </source>
</evidence>
<protein>
    <submittedName>
        <fullName evidence="2">Uncharacterized protein</fullName>
    </submittedName>
</protein>
<feature type="compositionally biased region" description="Basic and acidic residues" evidence="1">
    <location>
        <begin position="119"/>
        <end position="168"/>
    </location>
</feature>
<keyword evidence="3" id="KW-1185">Reference proteome</keyword>
<feature type="compositionally biased region" description="Low complexity" evidence="1">
    <location>
        <begin position="63"/>
        <end position="81"/>
    </location>
</feature>
<dbReference type="EMBL" id="KV745114">
    <property type="protein sequence ID" value="OCK77616.1"/>
    <property type="molecule type" value="Genomic_DNA"/>
</dbReference>
<feature type="compositionally biased region" description="Basic and acidic residues" evidence="1">
    <location>
        <begin position="1"/>
        <end position="20"/>
    </location>
</feature>
<dbReference type="OrthoDB" id="3801596at2759"/>
<evidence type="ECO:0000313" key="2">
    <source>
        <dbReference type="EMBL" id="OCK77616.1"/>
    </source>
</evidence>
<sequence>MHGGDAHYSRDDVSPRRLQDHGYYQDPKPFHPRNPHSPPDPPYYESRTSNRYTLDIDYASTLSRSPSPSRGRPRQRGYSTPLPSPPPPPPPPPPGWEWNSHPEPRSMPWDDTTESGDSDETRELVDVRGYRGLDENGRPATFIEERRTVTMPDRTREERPAAGGWKDV</sequence>
<feature type="compositionally biased region" description="Pro residues" evidence="1">
    <location>
        <begin position="82"/>
        <end position="95"/>
    </location>
</feature>
<accession>A0A8E2E587</accession>
<dbReference type="Proteomes" id="UP000250266">
    <property type="component" value="Unassembled WGS sequence"/>
</dbReference>
<gene>
    <name evidence="2" type="ORF">K432DRAFT_384556</name>
</gene>
<reference evidence="2 3" key="1">
    <citation type="journal article" date="2016" name="Nat. Commun.">
        <title>Ectomycorrhizal ecology is imprinted in the genome of the dominant symbiotic fungus Cenococcum geophilum.</title>
        <authorList>
            <consortium name="DOE Joint Genome Institute"/>
            <person name="Peter M."/>
            <person name="Kohler A."/>
            <person name="Ohm R.A."/>
            <person name="Kuo A."/>
            <person name="Krutzmann J."/>
            <person name="Morin E."/>
            <person name="Arend M."/>
            <person name="Barry K.W."/>
            <person name="Binder M."/>
            <person name="Choi C."/>
            <person name="Clum A."/>
            <person name="Copeland A."/>
            <person name="Grisel N."/>
            <person name="Haridas S."/>
            <person name="Kipfer T."/>
            <person name="LaButti K."/>
            <person name="Lindquist E."/>
            <person name="Lipzen A."/>
            <person name="Maire R."/>
            <person name="Meier B."/>
            <person name="Mihaltcheva S."/>
            <person name="Molinier V."/>
            <person name="Murat C."/>
            <person name="Poggeler S."/>
            <person name="Quandt C.A."/>
            <person name="Sperisen C."/>
            <person name="Tritt A."/>
            <person name="Tisserant E."/>
            <person name="Crous P.W."/>
            <person name="Henrissat B."/>
            <person name="Nehls U."/>
            <person name="Egli S."/>
            <person name="Spatafora J.W."/>
            <person name="Grigoriev I.V."/>
            <person name="Martin F.M."/>
        </authorList>
    </citation>
    <scope>NUCLEOTIDE SEQUENCE [LARGE SCALE GENOMIC DNA]</scope>
    <source>
        <strain evidence="2 3">CBS 459.81</strain>
    </source>
</reference>
<dbReference type="AlphaFoldDB" id="A0A8E2E587"/>
<feature type="region of interest" description="Disordered" evidence="1">
    <location>
        <begin position="1"/>
        <end position="168"/>
    </location>
</feature>
<name>A0A8E2E587_9PEZI</name>
<organism evidence="2 3">
    <name type="scientific">Lepidopterella palustris CBS 459.81</name>
    <dbReference type="NCBI Taxonomy" id="1314670"/>
    <lineage>
        <taxon>Eukaryota</taxon>
        <taxon>Fungi</taxon>
        <taxon>Dikarya</taxon>
        <taxon>Ascomycota</taxon>
        <taxon>Pezizomycotina</taxon>
        <taxon>Dothideomycetes</taxon>
        <taxon>Pleosporomycetidae</taxon>
        <taxon>Mytilinidiales</taxon>
        <taxon>Argynnaceae</taxon>
        <taxon>Lepidopterella</taxon>
    </lineage>
</organism>
<proteinExistence type="predicted"/>